<evidence type="ECO:0000313" key="5">
    <source>
        <dbReference type="Proteomes" id="UP000078335"/>
    </source>
</evidence>
<sequence>MNARANDDEVQTAPVMDGATEATNEEKLHGLVEQVEHDHGHEGAGAMADHLRDRMDETGVEEEHPSDEVE</sequence>
<gene>
    <name evidence="2" type="ORF">NS263_13185</name>
    <name evidence="3" type="ORF">NS359_13950</name>
</gene>
<comment type="caution">
    <text evidence="3">The sequence shown here is derived from an EMBL/GenBank/DDBJ whole genome shotgun (WGS) entry which is preliminary data.</text>
</comment>
<accession>A0A147DMT2</accession>
<feature type="compositionally biased region" description="Basic and acidic residues" evidence="1">
    <location>
        <begin position="24"/>
        <end position="42"/>
    </location>
</feature>
<dbReference type="OrthoDB" id="5121710at2"/>
<evidence type="ECO:0000256" key="1">
    <source>
        <dbReference type="SAM" id="MobiDB-lite"/>
    </source>
</evidence>
<evidence type="ECO:0000313" key="2">
    <source>
        <dbReference type="EMBL" id="KTR38514.1"/>
    </source>
</evidence>
<evidence type="ECO:0000313" key="4">
    <source>
        <dbReference type="Proteomes" id="UP000072763"/>
    </source>
</evidence>
<dbReference type="EMBL" id="LDRC01000081">
    <property type="protein sequence ID" value="KTR49991.1"/>
    <property type="molecule type" value="Genomic_DNA"/>
</dbReference>
<name>A0A147DMT2_9MICO</name>
<evidence type="ECO:0000313" key="3">
    <source>
        <dbReference type="EMBL" id="KTR49991.1"/>
    </source>
</evidence>
<proteinExistence type="predicted"/>
<protein>
    <submittedName>
        <fullName evidence="3">Uncharacterized protein</fullName>
    </submittedName>
</protein>
<organism evidence="3 4">
    <name type="scientific">Curtobacterium oceanosedimentum</name>
    <dbReference type="NCBI Taxonomy" id="465820"/>
    <lineage>
        <taxon>Bacteria</taxon>
        <taxon>Bacillati</taxon>
        <taxon>Actinomycetota</taxon>
        <taxon>Actinomycetes</taxon>
        <taxon>Micrococcales</taxon>
        <taxon>Microbacteriaceae</taxon>
        <taxon>Curtobacterium</taxon>
    </lineage>
</organism>
<reference evidence="4 5" key="1">
    <citation type="journal article" date="2016" name="Front. Microbiol.">
        <title>Genomic Resource of Rice Seed Associated Bacteria.</title>
        <authorList>
            <person name="Midha S."/>
            <person name="Bansal K."/>
            <person name="Sharma S."/>
            <person name="Kumar N."/>
            <person name="Patil P.P."/>
            <person name="Chaudhry V."/>
            <person name="Patil P.B."/>
        </authorList>
    </citation>
    <scope>NUCLEOTIDE SEQUENCE [LARGE SCALE GENOMIC DNA]</scope>
    <source>
        <strain evidence="2 5">NS263</strain>
        <strain evidence="3 4">NS359</strain>
    </source>
</reference>
<dbReference type="RefSeq" id="WP_058729718.1">
    <property type="nucleotide sequence ID" value="NZ_LDRB01000076.1"/>
</dbReference>
<dbReference type="AlphaFoldDB" id="A0A147DMT2"/>
<feature type="compositionally biased region" description="Basic and acidic residues" evidence="1">
    <location>
        <begin position="49"/>
        <end position="70"/>
    </location>
</feature>
<keyword evidence="5" id="KW-1185">Reference proteome</keyword>
<dbReference type="EMBL" id="LDRB01000076">
    <property type="protein sequence ID" value="KTR38514.1"/>
    <property type="molecule type" value="Genomic_DNA"/>
</dbReference>
<dbReference type="Proteomes" id="UP000078335">
    <property type="component" value="Unassembled WGS sequence"/>
</dbReference>
<dbReference type="Proteomes" id="UP000072763">
    <property type="component" value="Unassembled WGS sequence"/>
</dbReference>
<dbReference type="PATRIC" id="fig|465820.3.peg.2874"/>
<feature type="region of interest" description="Disordered" evidence="1">
    <location>
        <begin position="1"/>
        <end position="70"/>
    </location>
</feature>